<name>A0A6B9LDE7_9CAUD</name>
<evidence type="ECO:0000313" key="1">
    <source>
        <dbReference type="EMBL" id="QHB37491.1"/>
    </source>
</evidence>
<keyword evidence="2" id="KW-1185">Reference proteome</keyword>
<dbReference type="KEGG" id="vg:77924882"/>
<dbReference type="Proteomes" id="UP000463915">
    <property type="component" value="Segment"/>
</dbReference>
<sequence length="226" mass="25357">MGKTIQMRGIQTIDLAKRTRRRRGYIKDDEITYDSATVIALDPGGTTGWSLISVHPEALTTPDASILDNIFVHQHGQVDCGSHRGNLGTSLHSGISTDGEFSGVYDLAKFIHSWPCAAVVIEDFVLRTQRMDRDLLSPVRVTSAVGYSLWRKGRDYHVQSPADAKRTCTDERLKEWKMYDPYGGLRHARDADRHAILFLRRAKAKAAFRANAWPHLYGERGVYAAS</sequence>
<organism evidence="1 2">
    <name type="scientific">Mycobacterium phage Onyinye</name>
    <dbReference type="NCBI Taxonomy" id="2686235"/>
    <lineage>
        <taxon>Viruses</taxon>
        <taxon>Duplodnaviria</taxon>
        <taxon>Heunggongvirae</taxon>
        <taxon>Uroviricota</taxon>
        <taxon>Caudoviricetes</taxon>
        <taxon>Onyinyevirus</taxon>
        <taxon>Onyinyevirus onyinye</taxon>
    </lineage>
</organism>
<protein>
    <submittedName>
        <fullName evidence="1">RuvC-like resolvase</fullName>
    </submittedName>
</protein>
<dbReference type="EMBL" id="MN813687">
    <property type="protein sequence ID" value="QHB37491.1"/>
    <property type="molecule type" value="Genomic_DNA"/>
</dbReference>
<dbReference type="GeneID" id="77924882"/>
<gene>
    <name evidence="1" type="primary">87</name>
    <name evidence="1" type="ORF">SEA_ONYINYE_87</name>
</gene>
<accession>A0A6B9LDE7</accession>
<dbReference type="RefSeq" id="YP_010649336.1">
    <property type="nucleotide sequence ID" value="NC_070765.1"/>
</dbReference>
<evidence type="ECO:0000313" key="2">
    <source>
        <dbReference type="Proteomes" id="UP000463915"/>
    </source>
</evidence>
<reference evidence="1 2" key="1">
    <citation type="submission" date="2019-12" db="EMBL/GenBank/DDBJ databases">
        <authorList>
            <person name="Ayuk M.A."/>
            <person name="Robinson C.J."/>
            <person name="Anderson W.A."/>
            <person name="Ullah H."/>
            <person name="Gugssa A."/>
            <person name="Somiranjan G."/>
            <person name="Allen A."/>
            <person name="Lourds M.F."/>
            <person name="Quagraine B.K."/>
            <person name="Smith M."/>
            <person name="Moore M."/>
            <person name="Oliver J."/>
            <person name="Irabor E."/>
            <person name="Roy S.D."/>
            <person name="Bassey G."/>
            <person name="Louis B.N."/>
            <person name="Adu D."/>
            <person name="Akhimien C.E."/>
            <person name="Annor K."/>
            <person name="Archibald A."/>
            <person name="Ashagre K.C."/>
            <person name="Baity M.R."/>
            <person name="Barnes K.J."/>
            <person name="Barrios L.E."/>
            <person name="Black A.C."/>
            <person name="Bowen'Kauth M.S."/>
            <person name="Bowman K.N."/>
            <person name="Breaux D.L."/>
            <person name="Brooks J.A."/>
            <person name="Bwayili H.A."/>
            <person name="Caine T."/>
            <person name="Williams A.Y."/>
            <person name="Norris L.J."/>
            <person name="Nwozo E.O."/>
            <person name="Prosper P.L."/>
            <person name="Rankin N.A."/>
            <person name="Richardson K.M."/>
            <person name="Robinson D.M."/>
            <person name="Salters D.J."/>
            <person name="Savage M.A."/>
            <person name="Solomon S.M."/>
            <person name="Williams L.R."/>
            <person name="Curtis N."/>
            <person name="Garlena R.A."/>
            <person name="Russell D.A."/>
            <person name="Pope W.H."/>
            <person name="Jacobs-Sera D."/>
            <person name="Hatfull G.F."/>
        </authorList>
    </citation>
    <scope>NUCLEOTIDE SEQUENCE [LARGE SCALE GENOMIC DNA]</scope>
</reference>
<proteinExistence type="predicted"/>